<keyword evidence="4" id="KW-1185">Reference proteome</keyword>
<proteinExistence type="predicted"/>
<feature type="domain" description="Ig-like" evidence="2">
    <location>
        <begin position="121"/>
        <end position="172"/>
    </location>
</feature>
<dbReference type="PROSITE" id="PS50835">
    <property type="entry name" value="IG_LIKE"/>
    <property type="match status" value="2"/>
</dbReference>
<accession>A0A9P0F949</accession>
<dbReference type="InterPro" id="IPR013783">
    <property type="entry name" value="Ig-like_fold"/>
</dbReference>
<dbReference type="Proteomes" id="UP001152759">
    <property type="component" value="Chromosome 8"/>
</dbReference>
<dbReference type="InterPro" id="IPR007110">
    <property type="entry name" value="Ig-like_dom"/>
</dbReference>
<dbReference type="Pfam" id="PF08205">
    <property type="entry name" value="C2-set_2"/>
    <property type="match status" value="2"/>
</dbReference>
<keyword evidence="1" id="KW-1015">Disulfide bond</keyword>
<sequence>MQPRISRSVPPEQPVIYNKQTVRRTSKVESYREGSDVNLVCEVSGGRPKPNVTWYLDNKMIDYTVESVNTDLNGQITTINELLLPNVGRREQNSTLLCQASNTNLTPPTSKSIMLDINLKPIFVNITNKNKTISADKRYSIECVASGSRPEAVITWWKGSKQIKKLAKNVSV</sequence>
<dbReference type="PANTHER" id="PTHR23278">
    <property type="entry name" value="SIDESTEP PROTEIN"/>
    <property type="match status" value="1"/>
</dbReference>
<dbReference type="SMART" id="SM00408">
    <property type="entry name" value="IGc2"/>
    <property type="match status" value="1"/>
</dbReference>
<protein>
    <recommendedName>
        <fullName evidence="2">Ig-like domain-containing protein</fullName>
    </recommendedName>
</protein>
<dbReference type="EMBL" id="OU963869">
    <property type="protein sequence ID" value="CAH0395029.1"/>
    <property type="molecule type" value="Genomic_DNA"/>
</dbReference>
<dbReference type="SUPFAM" id="SSF48726">
    <property type="entry name" value="Immunoglobulin"/>
    <property type="match status" value="2"/>
</dbReference>
<dbReference type="InterPro" id="IPR013162">
    <property type="entry name" value="CD80_C2-set"/>
</dbReference>
<dbReference type="InterPro" id="IPR036179">
    <property type="entry name" value="Ig-like_dom_sf"/>
</dbReference>
<gene>
    <name evidence="3" type="ORF">BEMITA_LOCUS13265</name>
</gene>
<evidence type="ECO:0000313" key="4">
    <source>
        <dbReference type="Proteomes" id="UP001152759"/>
    </source>
</evidence>
<name>A0A9P0F949_BEMTA</name>
<evidence type="ECO:0000256" key="1">
    <source>
        <dbReference type="ARBA" id="ARBA00023157"/>
    </source>
</evidence>
<feature type="domain" description="Ig-like" evidence="2">
    <location>
        <begin position="14"/>
        <end position="114"/>
    </location>
</feature>
<evidence type="ECO:0000313" key="3">
    <source>
        <dbReference type="EMBL" id="CAH0395029.1"/>
    </source>
</evidence>
<reference evidence="3" key="1">
    <citation type="submission" date="2021-12" db="EMBL/GenBank/DDBJ databases">
        <authorList>
            <person name="King R."/>
        </authorList>
    </citation>
    <scope>NUCLEOTIDE SEQUENCE</scope>
</reference>
<dbReference type="PANTHER" id="PTHR23278:SF28">
    <property type="entry name" value="SIDESTEP IV, ISOFORM C"/>
    <property type="match status" value="1"/>
</dbReference>
<organism evidence="3 4">
    <name type="scientific">Bemisia tabaci</name>
    <name type="common">Sweetpotato whitefly</name>
    <name type="synonym">Aleurodes tabaci</name>
    <dbReference type="NCBI Taxonomy" id="7038"/>
    <lineage>
        <taxon>Eukaryota</taxon>
        <taxon>Metazoa</taxon>
        <taxon>Ecdysozoa</taxon>
        <taxon>Arthropoda</taxon>
        <taxon>Hexapoda</taxon>
        <taxon>Insecta</taxon>
        <taxon>Pterygota</taxon>
        <taxon>Neoptera</taxon>
        <taxon>Paraneoptera</taxon>
        <taxon>Hemiptera</taxon>
        <taxon>Sternorrhyncha</taxon>
        <taxon>Aleyrodoidea</taxon>
        <taxon>Aleyrodidae</taxon>
        <taxon>Aleyrodinae</taxon>
        <taxon>Bemisia</taxon>
    </lineage>
</organism>
<dbReference type="AlphaFoldDB" id="A0A9P0F949"/>
<dbReference type="Gene3D" id="2.60.40.10">
    <property type="entry name" value="Immunoglobulins"/>
    <property type="match status" value="2"/>
</dbReference>
<evidence type="ECO:0000259" key="2">
    <source>
        <dbReference type="PROSITE" id="PS50835"/>
    </source>
</evidence>
<dbReference type="InterPro" id="IPR003598">
    <property type="entry name" value="Ig_sub2"/>
</dbReference>